<comment type="caution">
    <text evidence="1">The sequence shown here is derived from an EMBL/GenBank/DDBJ whole genome shotgun (WGS) entry which is preliminary data.</text>
</comment>
<dbReference type="AlphaFoldDB" id="A0AAD5YZJ5"/>
<protein>
    <submittedName>
        <fullName evidence="1">Uncharacterized protein</fullName>
    </submittedName>
</protein>
<evidence type="ECO:0000313" key="1">
    <source>
        <dbReference type="EMBL" id="KAJ3574684.1"/>
    </source>
</evidence>
<accession>A0AAD5YZJ5</accession>
<proteinExistence type="predicted"/>
<reference evidence="1" key="1">
    <citation type="submission" date="2022-07" db="EMBL/GenBank/DDBJ databases">
        <title>Genome Sequence of Leucocoprinus birnbaumii.</title>
        <authorList>
            <person name="Buettner E."/>
        </authorList>
    </citation>
    <scope>NUCLEOTIDE SEQUENCE</scope>
    <source>
        <strain evidence="1">VT141</strain>
    </source>
</reference>
<organism evidence="1 2">
    <name type="scientific">Leucocoprinus birnbaumii</name>
    <dbReference type="NCBI Taxonomy" id="56174"/>
    <lineage>
        <taxon>Eukaryota</taxon>
        <taxon>Fungi</taxon>
        <taxon>Dikarya</taxon>
        <taxon>Basidiomycota</taxon>
        <taxon>Agaricomycotina</taxon>
        <taxon>Agaricomycetes</taxon>
        <taxon>Agaricomycetidae</taxon>
        <taxon>Agaricales</taxon>
        <taxon>Agaricineae</taxon>
        <taxon>Agaricaceae</taxon>
        <taxon>Leucocoprinus</taxon>
    </lineage>
</organism>
<sequence>MAPSKVARTPSSTSSTGSGAMLDFIETTNYYPLDTRSEVPESWQYYLHPNLDVYYFNLSMRLLTTDDIRDPGIRALLLAIRNDCYEELADDRDFQRLPNDWVMTITDGDLATNTAVVGIHSRTLGKSYKWGEHGMIEWPKEYFWAHVAEYPAHDKSIPPALEEQFVRALANAEQKTKEGRIFPLDGSQIEKVQRQYNYLRAGRSNGNTKANACIAWLMGAVMPLDELQNSMDNARISDDVISALTRVHI</sequence>
<dbReference type="Proteomes" id="UP001213000">
    <property type="component" value="Unassembled WGS sequence"/>
</dbReference>
<dbReference type="EMBL" id="JANIEX010000060">
    <property type="protein sequence ID" value="KAJ3574684.1"/>
    <property type="molecule type" value="Genomic_DNA"/>
</dbReference>
<name>A0AAD5YZJ5_9AGAR</name>
<keyword evidence="2" id="KW-1185">Reference proteome</keyword>
<evidence type="ECO:0000313" key="2">
    <source>
        <dbReference type="Proteomes" id="UP001213000"/>
    </source>
</evidence>
<gene>
    <name evidence="1" type="ORF">NP233_g1589</name>
</gene>